<dbReference type="PANTHER" id="PTHR30483">
    <property type="entry name" value="LEUCINE-SPECIFIC-BINDING PROTEIN"/>
    <property type="match status" value="1"/>
</dbReference>
<dbReference type="InterPro" id="IPR028081">
    <property type="entry name" value="Leu-bd"/>
</dbReference>
<dbReference type="Proteomes" id="UP000451565">
    <property type="component" value="Unassembled WGS sequence"/>
</dbReference>
<comment type="similarity">
    <text evidence="1">Belongs to the leucine-binding protein family.</text>
</comment>
<dbReference type="AlphaFoldDB" id="A0A843YT89"/>
<evidence type="ECO:0000256" key="1">
    <source>
        <dbReference type="ARBA" id="ARBA00010062"/>
    </source>
</evidence>
<dbReference type="EMBL" id="WINI01000003">
    <property type="protein sequence ID" value="MQR00561.1"/>
    <property type="molecule type" value="Genomic_DNA"/>
</dbReference>
<protein>
    <submittedName>
        <fullName evidence="5">ABC transporter substrate-binding protein</fullName>
    </submittedName>
</protein>
<reference evidence="5 6" key="1">
    <citation type="submission" date="2019-10" db="EMBL/GenBank/DDBJ databases">
        <title>Glaciimonas soli sp. nov., a psychrophilic bacterium isolated from the forest soil of a high elevation mountain in Taiwan.</title>
        <authorList>
            <person name="Wang L.-T."/>
            <person name="Shieh W.Y."/>
        </authorList>
    </citation>
    <scope>NUCLEOTIDE SEQUENCE [LARGE SCALE GENOMIC DNA]</scope>
    <source>
        <strain evidence="5 6">GS1</strain>
    </source>
</reference>
<evidence type="ECO:0000259" key="4">
    <source>
        <dbReference type="Pfam" id="PF13458"/>
    </source>
</evidence>
<dbReference type="CDD" id="cd06333">
    <property type="entry name" value="PBP1_ABC_RPA1789-like"/>
    <property type="match status" value="1"/>
</dbReference>
<comment type="caution">
    <text evidence="5">The sequence shown here is derived from an EMBL/GenBank/DDBJ whole genome shotgun (WGS) entry which is preliminary data.</text>
</comment>
<proteinExistence type="inferred from homology"/>
<organism evidence="5 6">
    <name type="scientific">Glaciimonas soli</name>
    <dbReference type="NCBI Taxonomy" id="2590999"/>
    <lineage>
        <taxon>Bacteria</taxon>
        <taxon>Pseudomonadati</taxon>
        <taxon>Pseudomonadota</taxon>
        <taxon>Betaproteobacteria</taxon>
        <taxon>Burkholderiales</taxon>
        <taxon>Oxalobacteraceae</taxon>
        <taxon>Glaciimonas</taxon>
    </lineage>
</organism>
<evidence type="ECO:0000313" key="6">
    <source>
        <dbReference type="Proteomes" id="UP000451565"/>
    </source>
</evidence>
<dbReference type="Pfam" id="PF13458">
    <property type="entry name" value="Peripla_BP_6"/>
    <property type="match status" value="1"/>
</dbReference>
<dbReference type="RefSeq" id="WP_153234145.1">
    <property type="nucleotide sequence ID" value="NZ_WINI01000003.1"/>
</dbReference>
<feature type="chain" id="PRO_5032967145" evidence="3">
    <location>
        <begin position="28"/>
        <end position="390"/>
    </location>
</feature>
<dbReference type="Gene3D" id="3.40.50.2300">
    <property type="match status" value="2"/>
</dbReference>
<gene>
    <name evidence="5" type="ORF">GEV47_07680</name>
</gene>
<feature type="domain" description="Leucine-binding protein" evidence="4">
    <location>
        <begin position="28"/>
        <end position="368"/>
    </location>
</feature>
<feature type="signal peptide" evidence="3">
    <location>
        <begin position="1"/>
        <end position="27"/>
    </location>
</feature>
<accession>A0A843YT89</accession>
<name>A0A843YT89_9BURK</name>
<dbReference type="InterPro" id="IPR028082">
    <property type="entry name" value="Peripla_BP_I"/>
</dbReference>
<evidence type="ECO:0000256" key="3">
    <source>
        <dbReference type="SAM" id="SignalP"/>
    </source>
</evidence>
<dbReference type="InterPro" id="IPR051010">
    <property type="entry name" value="BCAA_transport"/>
</dbReference>
<evidence type="ECO:0000313" key="5">
    <source>
        <dbReference type="EMBL" id="MQR00561.1"/>
    </source>
</evidence>
<keyword evidence="2 3" id="KW-0732">Signal</keyword>
<evidence type="ECO:0000256" key="2">
    <source>
        <dbReference type="ARBA" id="ARBA00022729"/>
    </source>
</evidence>
<dbReference type="SUPFAM" id="SSF53822">
    <property type="entry name" value="Periplasmic binding protein-like I"/>
    <property type="match status" value="1"/>
</dbReference>
<sequence length="390" mass="41238">MKKVFLKTAFSSAITCLLLVGANNALAQIKVGVTVSATGPAASIGIPGKNTIALLPKEIAGQKVEYIVLDDGTDTTNAVKNARKLISENNVDLLMGSTTVPNSLAMIDVAAESGTPMITLAAGSVLIEPMDAKRHWVFKTPQNDSEMASAIVGHMNQTGVKTVAFIGFSDAYGEGWYREFSKLAAQHNIKIVANERFARSDTAVTGQTLKIISANPDAVLIAGAGTPAALPEKTLKERGYKGKLYQTHGVANNDFLRVCGKDCEGTFLPTGPLVVAEQLPDSNPVKKAAMAYRAAYEKAYGVGSVSSFGGHAWDAGLILAAATPSALKKGKPGTKEFRAALRDSIEAIKNLPVSHGIINMTPTDHSGFDQRSRVMVEIVNGKWKLLDAGK</sequence>
<dbReference type="OrthoDB" id="5290698at2"/>
<keyword evidence="6" id="KW-1185">Reference proteome</keyword>
<dbReference type="PANTHER" id="PTHR30483:SF38">
    <property type="entry name" value="BLR7848 PROTEIN"/>
    <property type="match status" value="1"/>
</dbReference>